<comment type="caution">
    <text evidence="2">The sequence shown here is derived from an EMBL/GenBank/DDBJ whole genome shotgun (WGS) entry which is preliminary data.</text>
</comment>
<accession>W7BUG3</accession>
<proteinExistence type="predicted"/>
<gene>
    <name evidence="2" type="ORF">PGRAN_06411</name>
</gene>
<sequence length="68" mass="7984">MYKKWNHFYNEHPYWSVLIIAIVSGVIGISIEFIVNGDFMETAIYGVLFYNILMLLSARRRAKKIKNS</sequence>
<dbReference type="EMBL" id="AODD01000006">
    <property type="protein sequence ID" value="EUJ23968.1"/>
    <property type="molecule type" value="Genomic_DNA"/>
</dbReference>
<reference evidence="2 3" key="1">
    <citation type="journal article" date="2014" name="Int. J. Syst. Evol. Microbiol.">
        <title>Listeria floridensis sp. nov., Listeria aquatica sp. nov., Listeria cornellensis sp. nov., Listeria riparia sp. nov. and Listeria grandensis sp. nov., from agricultural and natural environments.</title>
        <authorList>
            <person name="den Bakker H.C."/>
            <person name="Warchocki S."/>
            <person name="Wright E.M."/>
            <person name="Allred A.F."/>
            <person name="Ahlstrom C."/>
            <person name="Manuel C.S."/>
            <person name="Stasiewicz M.J."/>
            <person name="Burrell A."/>
            <person name="Roof S."/>
            <person name="Strawn L."/>
            <person name="Fortes E.D."/>
            <person name="Nightingale K.K."/>
            <person name="Kephart D."/>
            <person name="Wiedmann M."/>
        </authorList>
    </citation>
    <scope>NUCLEOTIDE SEQUENCE [LARGE SCALE GENOMIC DNA]</scope>
    <source>
        <strain evidence="3">FSL F6-971</strain>
    </source>
</reference>
<evidence type="ECO:0000313" key="2">
    <source>
        <dbReference type="EMBL" id="EUJ23968.1"/>
    </source>
</evidence>
<keyword evidence="1" id="KW-0472">Membrane</keyword>
<evidence type="ECO:0000256" key="1">
    <source>
        <dbReference type="SAM" id="Phobius"/>
    </source>
</evidence>
<keyword evidence="1" id="KW-1133">Transmembrane helix</keyword>
<dbReference type="Proteomes" id="UP000019253">
    <property type="component" value="Unassembled WGS sequence"/>
</dbReference>
<keyword evidence="1" id="KW-0812">Transmembrane</keyword>
<organism evidence="2 3">
    <name type="scientific">Listeria grandensis FSL F6-0971</name>
    <dbReference type="NCBI Taxonomy" id="1265819"/>
    <lineage>
        <taxon>Bacteria</taxon>
        <taxon>Bacillati</taxon>
        <taxon>Bacillota</taxon>
        <taxon>Bacilli</taxon>
        <taxon>Bacillales</taxon>
        <taxon>Listeriaceae</taxon>
        <taxon>Listeria</taxon>
    </lineage>
</organism>
<feature type="transmembrane region" description="Helical" evidence="1">
    <location>
        <begin position="42"/>
        <end position="58"/>
    </location>
</feature>
<dbReference type="OrthoDB" id="2365687at2"/>
<dbReference type="RefSeq" id="WP_051998442.1">
    <property type="nucleotide sequence ID" value="NZ_AODD01000006.1"/>
</dbReference>
<feature type="transmembrane region" description="Helical" evidence="1">
    <location>
        <begin position="12"/>
        <end position="36"/>
    </location>
</feature>
<protein>
    <submittedName>
        <fullName evidence="2">Uncharacterized protein</fullName>
    </submittedName>
</protein>
<name>W7BUG3_9LIST</name>
<dbReference type="AlphaFoldDB" id="W7BUG3"/>
<evidence type="ECO:0000313" key="3">
    <source>
        <dbReference type="Proteomes" id="UP000019253"/>
    </source>
</evidence>
<keyword evidence="3" id="KW-1185">Reference proteome</keyword>